<protein>
    <submittedName>
        <fullName evidence="2">Uncharacterized protein</fullName>
    </submittedName>
</protein>
<comment type="caution">
    <text evidence="2">The sequence shown here is derived from an EMBL/GenBank/DDBJ whole genome shotgun (WGS) entry which is preliminary data.</text>
</comment>
<feature type="signal peptide" evidence="1">
    <location>
        <begin position="1"/>
        <end position="24"/>
    </location>
</feature>
<name>A0A8K0D892_IGNLU</name>
<reference evidence="2" key="1">
    <citation type="submission" date="2019-08" db="EMBL/GenBank/DDBJ databases">
        <title>The genome of the North American firefly Photinus pyralis.</title>
        <authorList>
            <consortium name="Photinus pyralis genome working group"/>
            <person name="Fallon T.R."/>
            <person name="Sander Lower S.E."/>
            <person name="Weng J.-K."/>
        </authorList>
    </citation>
    <scope>NUCLEOTIDE SEQUENCE</scope>
    <source>
        <strain evidence="2">TRF0915ILg1</strain>
        <tissue evidence="2">Whole body</tissue>
    </source>
</reference>
<dbReference type="GO" id="GO:0005549">
    <property type="term" value="F:odorant binding"/>
    <property type="evidence" value="ECO:0007669"/>
    <property type="project" value="InterPro"/>
</dbReference>
<dbReference type="Gene3D" id="1.10.238.20">
    <property type="entry name" value="Pheromone/general odorant binding protein domain"/>
    <property type="match status" value="1"/>
</dbReference>
<evidence type="ECO:0000256" key="1">
    <source>
        <dbReference type="SAM" id="SignalP"/>
    </source>
</evidence>
<gene>
    <name evidence="2" type="ORF">ILUMI_08059</name>
</gene>
<keyword evidence="3" id="KW-1185">Reference proteome</keyword>
<dbReference type="Pfam" id="PF01395">
    <property type="entry name" value="PBP_GOBP"/>
    <property type="match status" value="1"/>
</dbReference>
<feature type="chain" id="PRO_5035429679" evidence="1">
    <location>
        <begin position="25"/>
        <end position="160"/>
    </location>
</feature>
<organism evidence="2 3">
    <name type="scientific">Ignelater luminosus</name>
    <name type="common">Cucubano</name>
    <name type="synonym">Pyrophorus luminosus</name>
    <dbReference type="NCBI Taxonomy" id="2038154"/>
    <lineage>
        <taxon>Eukaryota</taxon>
        <taxon>Metazoa</taxon>
        <taxon>Ecdysozoa</taxon>
        <taxon>Arthropoda</taxon>
        <taxon>Hexapoda</taxon>
        <taxon>Insecta</taxon>
        <taxon>Pterygota</taxon>
        <taxon>Neoptera</taxon>
        <taxon>Endopterygota</taxon>
        <taxon>Coleoptera</taxon>
        <taxon>Polyphaga</taxon>
        <taxon>Elateriformia</taxon>
        <taxon>Elateroidea</taxon>
        <taxon>Elateridae</taxon>
        <taxon>Agrypninae</taxon>
        <taxon>Pyrophorini</taxon>
        <taxon>Ignelater</taxon>
    </lineage>
</organism>
<accession>A0A8K0D892</accession>
<sequence>MIMNNFKFLFVLSCICLQVFLSKAYDENDLDETDKKCLQELNLDKSVVINNYDKDDFIKEGNIQFNQFYACAWKKDKLLQDDGSIRLLNLTNMVIAKLEKLFPGVTNSAYRGYLAGESTAPCKTVRGSDDGDTCVKIYNCILRKIGEVSQKVTPEQFRPS</sequence>
<dbReference type="EMBL" id="VTPC01003693">
    <property type="protein sequence ID" value="KAF2898117.1"/>
    <property type="molecule type" value="Genomic_DNA"/>
</dbReference>
<keyword evidence="1" id="KW-0732">Signal</keyword>
<dbReference type="InterPro" id="IPR036728">
    <property type="entry name" value="PBP_GOBP_sf"/>
</dbReference>
<dbReference type="OrthoDB" id="6665381at2759"/>
<dbReference type="AlphaFoldDB" id="A0A8K0D892"/>
<evidence type="ECO:0000313" key="2">
    <source>
        <dbReference type="EMBL" id="KAF2898117.1"/>
    </source>
</evidence>
<proteinExistence type="predicted"/>
<dbReference type="Proteomes" id="UP000801492">
    <property type="component" value="Unassembled WGS sequence"/>
</dbReference>
<dbReference type="SUPFAM" id="SSF47565">
    <property type="entry name" value="Insect pheromone/odorant-binding proteins"/>
    <property type="match status" value="1"/>
</dbReference>
<evidence type="ECO:0000313" key="3">
    <source>
        <dbReference type="Proteomes" id="UP000801492"/>
    </source>
</evidence>
<dbReference type="InterPro" id="IPR006170">
    <property type="entry name" value="PBP/GOBP"/>
</dbReference>